<comment type="caution">
    <text evidence="2">The sequence shown here is derived from an EMBL/GenBank/DDBJ whole genome shotgun (WGS) entry which is preliminary data.</text>
</comment>
<dbReference type="Proteomes" id="UP000292340">
    <property type="component" value="Unassembled WGS sequence"/>
</dbReference>
<feature type="transmembrane region" description="Helical" evidence="1">
    <location>
        <begin position="200"/>
        <end position="222"/>
    </location>
</feature>
<name>A0A4V1X6E6_9PLEO</name>
<sequence length="414" mass="46199">MSEFRAQWRNPGDVFSVLLIVGGDVILLALACVTGRVFTPVAFSFGWVAYAISAVVAAVGDNKLLARCTPEIPLKVINLKNGYNRDNKSWLLGRFMKDYNYWMPQDVRERLVRPPVRPDEEDRVAHDPFPARSSGLEPFPTNVTMGRSNAALCITVYRWVDGAKLGLPDRDWAWWSGFFMSILQLGVAAIPWGLHNNWNIFIATAAGTVMAYASASLPQWQIEKWTPERRKKDIAITQGNGNQHVIVILGADHGFDMEALAAARSPELGSTRIYTSILAFLWLVLLVTCCGIETDTWYLIAVGGLGMVQNLVVAGVPRKPAALGLPIELDRNLKDGQAAPNIFAEPKVMWSIMEFEKRFPGCGNALVKEFFPGDLLEWEVSWWASEDLAEREGLLSTQRRKAWDKAYEAAQEGR</sequence>
<evidence type="ECO:0000313" key="5">
    <source>
        <dbReference type="Proteomes" id="UP000293195"/>
    </source>
</evidence>
<keyword evidence="1" id="KW-0472">Membrane</keyword>
<dbReference type="OrthoDB" id="1937642at2759"/>
<gene>
    <name evidence="2" type="ORF">AA0115_g12806</name>
    <name evidence="3" type="ORF">AA0119_g12902</name>
</gene>
<proteinExistence type="predicted"/>
<protein>
    <submittedName>
        <fullName evidence="2">Uncharacterized protein</fullName>
    </submittedName>
</protein>
<reference evidence="2" key="2">
    <citation type="journal article" date="2019" name="bioRxiv">
        <title>Genomics, evolutionary history and diagnostics of the Alternaria alternata species group including apple and Asian pear pathotypes.</title>
        <authorList>
            <person name="Armitage A.D."/>
            <person name="Cockerton H.M."/>
            <person name="Sreenivasaprasad S."/>
            <person name="Woodhall J.W."/>
            <person name="Lane C.R."/>
            <person name="Harrison R.J."/>
            <person name="Clarkson J.P."/>
        </authorList>
    </citation>
    <scope>NUCLEOTIDE SEQUENCE</scope>
    <source>
        <strain evidence="2">FERA 1164</strain>
        <strain evidence="3">FERA 635</strain>
    </source>
</reference>
<keyword evidence="1" id="KW-1133">Transmembrane helix</keyword>
<feature type="transmembrane region" description="Helical" evidence="1">
    <location>
        <begin position="273"/>
        <end position="292"/>
    </location>
</feature>
<dbReference type="EMBL" id="PDXB01000097">
    <property type="protein sequence ID" value="RYN15774.1"/>
    <property type="molecule type" value="Genomic_DNA"/>
</dbReference>
<feature type="transmembrane region" description="Helical" evidence="1">
    <location>
        <begin position="12"/>
        <end position="31"/>
    </location>
</feature>
<dbReference type="AlphaFoldDB" id="A0A4V1X6E6"/>
<evidence type="ECO:0000313" key="4">
    <source>
        <dbReference type="Proteomes" id="UP000292340"/>
    </source>
</evidence>
<accession>A0A4V1X6E6</accession>
<reference evidence="2" key="1">
    <citation type="submission" date="2017-10" db="EMBL/GenBank/DDBJ databases">
        <authorList>
            <person name="Armitage A.D."/>
            <person name="Barbara D.J."/>
            <person name="Woodhall J.W."/>
            <person name="Sreenivasaprasad S."/>
            <person name="Lane C.R."/>
            <person name="Clarkson J.P."/>
            <person name="Harrison R.J."/>
        </authorList>
    </citation>
    <scope>NUCLEOTIDE SEQUENCE</scope>
    <source>
        <strain evidence="2">FERA 1164</strain>
        <strain evidence="3">FERA 635</strain>
    </source>
</reference>
<dbReference type="Proteomes" id="UP000293195">
    <property type="component" value="Unassembled WGS sequence"/>
</dbReference>
<evidence type="ECO:0000313" key="3">
    <source>
        <dbReference type="EMBL" id="RYN86445.1"/>
    </source>
</evidence>
<dbReference type="EMBL" id="PDXF01000145">
    <property type="protein sequence ID" value="RYN86445.1"/>
    <property type="molecule type" value="Genomic_DNA"/>
</dbReference>
<keyword evidence="1" id="KW-0812">Transmembrane</keyword>
<feature type="transmembrane region" description="Helical" evidence="1">
    <location>
        <begin position="172"/>
        <end position="194"/>
    </location>
</feature>
<organism evidence="2 4">
    <name type="scientific">Alternaria tenuissima</name>
    <dbReference type="NCBI Taxonomy" id="119927"/>
    <lineage>
        <taxon>Eukaryota</taxon>
        <taxon>Fungi</taxon>
        <taxon>Dikarya</taxon>
        <taxon>Ascomycota</taxon>
        <taxon>Pezizomycotina</taxon>
        <taxon>Dothideomycetes</taxon>
        <taxon>Pleosporomycetidae</taxon>
        <taxon>Pleosporales</taxon>
        <taxon>Pleosporineae</taxon>
        <taxon>Pleosporaceae</taxon>
        <taxon>Alternaria</taxon>
        <taxon>Alternaria sect. Alternaria</taxon>
        <taxon>Alternaria alternata complex</taxon>
    </lineage>
</organism>
<evidence type="ECO:0000313" key="2">
    <source>
        <dbReference type="EMBL" id="RYN15774.1"/>
    </source>
</evidence>
<feature type="transmembrane region" description="Helical" evidence="1">
    <location>
        <begin position="37"/>
        <end position="59"/>
    </location>
</feature>
<keyword evidence="5" id="KW-1185">Reference proteome</keyword>
<evidence type="ECO:0000256" key="1">
    <source>
        <dbReference type="SAM" id="Phobius"/>
    </source>
</evidence>